<organism evidence="2 3">
    <name type="scientific">Saccharopolyspora halophila</name>
    <dbReference type="NCBI Taxonomy" id="405551"/>
    <lineage>
        <taxon>Bacteria</taxon>
        <taxon>Bacillati</taxon>
        <taxon>Actinomycetota</taxon>
        <taxon>Actinomycetes</taxon>
        <taxon>Pseudonocardiales</taxon>
        <taxon>Pseudonocardiaceae</taxon>
        <taxon>Saccharopolyspora</taxon>
    </lineage>
</organism>
<feature type="compositionally biased region" description="Basic residues" evidence="1">
    <location>
        <begin position="145"/>
        <end position="160"/>
    </location>
</feature>
<dbReference type="EMBL" id="BAAARA010000022">
    <property type="protein sequence ID" value="GAA2361337.1"/>
    <property type="molecule type" value="Genomic_DNA"/>
</dbReference>
<feature type="region of interest" description="Disordered" evidence="1">
    <location>
        <begin position="131"/>
        <end position="162"/>
    </location>
</feature>
<evidence type="ECO:0000313" key="3">
    <source>
        <dbReference type="Proteomes" id="UP001501218"/>
    </source>
</evidence>
<reference evidence="3" key="1">
    <citation type="journal article" date="2019" name="Int. J. Syst. Evol. Microbiol.">
        <title>The Global Catalogue of Microorganisms (GCM) 10K type strain sequencing project: providing services to taxonomists for standard genome sequencing and annotation.</title>
        <authorList>
            <consortium name="The Broad Institute Genomics Platform"/>
            <consortium name="The Broad Institute Genome Sequencing Center for Infectious Disease"/>
            <person name="Wu L."/>
            <person name="Ma J."/>
        </authorList>
    </citation>
    <scope>NUCLEOTIDE SEQUENCE [LARGE SCALE GENOMIC DNA]</scope>
    <source>
        <strain evidence="3">JCM 16221</strain>
    </source>
</reference>
<protein>
    <submittedName>
        <fullName evidence="2">Uncharacterized protein</fullName>
    </submittedName>
</protein>
<proteinExistence type="predicted"/>
<name>A0ABP5TTK8_9PSEU</name>
<evidence type="ECO:0000313" key="2">
    <source>
        <dbReference type="EMBL" id="GAA2361337.1"/>
    </source>
</evidence>
<sequence>MLSPSAQPGRETAAPLRVDVRCGERRGHQRSDVHGVETDHGEIFRAVQSQIVDRGQRAQLGVLVESGQRGHLRRLGAEPRERLAHRTPVPAARTTVPAARGRERQDLACEAQSGFPPDPRTTALDQVVRLQRDVHREPRPPSHRRDPRARARPGRARRTAAPHAWNRVDDLLIGAAVPDEQDVIVHGELVVQAARVAERVAAAEAGMRPA</sequence>
<feature type="compositionally biased region" description="Basic and acidic residues" evidence="1">
    <location>
        <begin position="131"/>
        <end position="144"/>
    </location>
</feature>
<dbReference type="Proteomes" id="UP001501218">
    <property type="component" value="Unassembled WGS sequence"/>
</dbReference>
<gene>
    <name evidence="2" type="ORF">GCM10009854_45810</name>
</gene>
<accession>A0ABP5TTK8</accession>
<comment type="caution">
    <text evidence="2">The sequence shown here is derived from an EMBL/GenBank/DDBJ whole genome shotgun (WGS) entry which is preliminary data.</text>
</comment>
<keyword evidence="3" id="KW-1185">Reference proteome</keyword>
<evidence type="ECO:0000256" key="1">
    <source>
        <dbReference type="SAM" id="MobiDB-lite"/>
    </source>
</evidence>